<proteinExistence type="predicted"/>
<reference evidence="1" key="2">
    <citation type="submission" date="2018-03" db="EMBL/GenBank/DDBJ databases">
        <title>The Triticum urartu genome reveals the dynamic nature of wheat genome evolution.</title>
        <authorList>
            <person name="Ling H."/>
            <person name="Ma B."/>
            <person name="Shi X."/>
            <person name="Liu H."/>
            <person name="Dong L."/>
            <person name="Sun H."/>
            <person name="Cao Y."/>
            <person name="Gao Q."/>
            <person name="Zheng S."/>
            <person name="Li Y."/>
            <person name="Yu Y."/>
            <person name="Du H."/>
            <person name="Qi M."/>
            <person name="Li Y."/>
            <person name="Yu H."/>
            <person name="Cui Y."/>
            <person name="Wang N."/>
            <person name="Chen C."/>
            <person name="Wu H."/>
            <person name="Zhao Y."/>
            <person name="Zhang J."/>
            <person name="Li Y."/>
            <person name="Zhou W."/>
            <person name="Zhang B."/>
            <person name="Hu W."/>
            <person name="Eijk M."/>
            <person name="Tang J."/>
            <person name="Witsenboer H."/>
            <person name="Zhao S."/>
            <person name="Li Z."/>
            <person name="Zhang A."/>
            <person name="Wang D."/>
            <person name="Liang C."/>
        </authorList>
    </citation>
    <scope>NUCLEOTIDE SEQUENCE [LARGE SCALE GENOMIC DNA]</scope>
    <source>
        <strain evidence="1">cv. G1812</strain>
    </source>
</reference>
<dbReference type="EnsemblPlants" id="TuG1812G0100002796.01.T01">
    <property type="protein sequence ID" value="TuG1812G0100002796.01.T01"/>
    <property type="gene ID" value="TuG1812G0100002796.01"/>
</dbReference>
<organism evidence="1 2">
    <name type="scientific">Triticum urartu</name>
    <name type="common">Red wild einkorn</name>
    <name type="synonym">Crithodium urartu</name>
    <dbReference type="NCBI Taxonomy" id="4572"/>
    <lineage>
        <taxon>Eukaryota</taxon>
        <taxon>Viridiplantae</taxon>
        <taxon>Streptophyta</taxon>
        <taxon>Embryophyta</taxon>
        <taxon>Tracheophyta</taxon>
        <taxon>Spermatophyta</taxon>
        <taxon>Magnoliopsida</taxon>
        <taxon>Liliopsida</taxon>
        <taxon>Poales</taxon>
        <taxon>Poaceae</taxon>
        <taxon>BOP clade</taxon>
        <taxon>Pooideae</taxon>
        <taxon>Triticodae</taxon>
        <taxon>Triticeae</taxon>
        <taxon>Triticinae</taxon>
        <taxon>Triticum</taxon>
    </lineage>
</organism>
<dbReference type="AlphaFoldDB" id="A0A8R7K2P1"/>
<evidence type="ECO:0000313" key="2">
    <source>
        <dbReference type="Proteomes" id="UP000015106"/>
    </source>
</evidence>
<keyword evidence="2" id="KW-1185">Reference proteome</keyword>
<dbReference type="Gramene" id="TuG1812G0100002796.01.T01">
    <property type="protein sequence ID" value="TuG1812G0100002796.01.T01"/>
    <property type="gene ID" value="TuG1812G0100002796.01"/>
</dbReference>
<reference evidence="1" key="3">
    <citation type="submission" date="2022-06" db="UniProtKB">
        <authorList>
            <consortium name="EnsemblPlants"/>
        </authorList>
    </citation>
    <scope>IDENTIFICATION</scope>
</reference>
<accession>A0A8R7K2P1</accession>
<protein>
    <submittedName>
        <fullName evidence="1">Uncharacterized protein</fullName>
    </submittedName>
</protein>
<sequence>MHGCIRIGRLTSGQSSLDLGAASESEPDKAWNTHTMEILEAPQPCEHEPDSIRGAAVPWGPAAFPVQQGDDIRPVKQYDDGDRCLFFADAVAVLLRERRRGAHRAAQAHQGRHHR</sequence>
<reference evidence="2" key="1">
    <citation type="journal article" date="2013" name="Nature">
        <title>Draft genome of the wheat A-genome progenitor Triticum urartu.</title>
        <authorList>
            <person name="Ling H.Q."/>
            <person name="Zhao S."/>
            <person name="Liu D."/>
            <person name="Wang J."/>
            <person name="Sun H."/>
            <person name="Zhang C."/>
            <person name="Fan H."/>
            <person name="Li D."/>
            <person name="Dong L."/>
            <person name="Tao Y."/>
            <person name="Gao C."/>
            <person name="Wu H."/>
            <person name="Li Y."/>
            <person name="Cui Y."/>
            <person name="Guo X."/>
            <person name="Zheng S."/>
            <person name="Wang B."/>
            <person name="Yu K."/>
            <person name="Liang Q."/>
            <person name="Yang W."/>
            <person name="Lou X."/>
            <person name="Chen J."/>
            <person name="Feng M."/>
            <person name="Jian J."/>
            <person name="Zhang X."/>
            <person name="Luo G."/>
            <person name="Jiang Y."/>
            <person name="Liu J."/>
            <person name="Wang Z."/>
            <person name="Sha Y."/>
            <person name="Zhang B."/>
            <person name="Wu H."/>
            <person name="Tang D."/>
            <person name="Shen Q."/>
            <person name="Xue P."/>
            <person name="Zou S."/>
            <person name="Wang X."/>
            <person name="Liu X."/>
            <person name="Wang F."/>
            <person name="Yang Y."/>
            <person name="An X."/>
            <person name="Dong Z."/>
            <person name="Zhang K."/>
            <person name="Zhang X."/>
            <person name="Luo M.C."/>
            <person name="Dvorak J."/>
            <person name="Tong Y."/>
            <person name="Wang J."/>
            <person name="Yang H."/>
            <person name="Li Z."/>
            <person name="Wang D."/>
            <person name="Zhang A."/>
            <person name="Wang J."/>
        </authorList>
    </citation>
    <scope>NUCLEOTIDE SEQUENCE</scope>
    <source>
        <strain evidence="2">cv. G1812</strain>
    </source>
</reference>
<evidence type="ECO:0000313" key="1">
    <source>
        <dbReference type="EnsemblPlants" id="TuG1812G0100002796.01.T01"/>
    </source>
</evidence>
<name>A0A8R7K2P1_TRIUA</name>
<dbReference type="Proteomes" id="UP000015106">
    <property type="component" value="Chromosome 1"/>
</dbReference>